<keyword evidence="2" id="KW-1185">Reference proteome</keyword>
<accession>A0ACA9Y4H7</accession>
<name>A0ACA9Y4H7_9ASCO</name>
<comment type="caution">
    <text evidence="1">The sequence shown here is derived from an EMBL/GenBank/DDBJ whole genome shotgun (WGS) entry which is preliminary data.</text>
</comment>
<sequence>MDAKLSDEKNLGVDVESLTFTNVSSHRDMTELEGGDMALTKKMNLINDTLDEIGFTWYHFKYMIIAGYGYAAESLLGLTHSTVSLAINIQFKQRFSVTTEMIYVGLLLGGLFFGMTADIIGRKLAFNTTLFMTSIFAFLVGSSSSYVMYLIFLCLTGFFMGGNLGIDASVFLECLPSRHTWLVTFFACFWSLGQLIAYVIAYVFMVPEKWNGCTDIDEFCDSAINRGWRYTWYVDAGIVLALSIVRLALKLDETPKFLAVNNRDEEAFEMLKAIAEKYNRPFSLKLEDLIACGTVNKNKFNKDHRGVMDFLKAAFSNVKALFGTKKMIWNFGLLLTSWSLLGIAYPLYGVFLPQYLAAQGAKTGATSNAGIYGDAMLSNGLSFFGPVIAAGLMFIPKVGRRGTLCIGGVLSMVFLMCYTTVRTHQQNLAFTVVSYITIYIYYGVLYAYTPEVLPSYCRTTGSGLCYVINRFASCFVPLIAYYANTDTPAPIYVCAACIGVIGLIGLAFPFEPSKQRSV</sequence>
<organism evidence="1 2">
    <name type="scientific">[Candida] jaroonii</name>
    <dbReference type="NCBI Taxonomy" id="467808"/>
    <lineage>
        <taxon>Eukaryota</taxon>
        <taxon>Fungi</taxon>
        <taxon>Dikarya</taxon>
        <taxon>Ascomycota</taxon>
        <taxon>Saccharomycotina</taxon>
        <taxon>Pichiomycetes</taxon>
        <taxon>Debaryomycetaceae</taxon>
        <taxon>Yamadazyma</taxon>
    </lineage>
</organism>
<evidence type="ECO:0000313" key="1">
    <source>
        <dbReference type="EMBL" id="CAH6719795.1"/>
    </source>
</evidence>
<reference evidence="1" key="1">
    <citation type="submission" date="2022-06" db="EMBL/GenBank/DDBJ databases">
        <authorList>
            <person name="Legras J.-L."/>
            <person name="Devillers H."/>
            <person name="Grondin C."/>
        </authorList>
    </citation>
    <scope>NUCLEOTIDE SEQUENCE</scope>
    <source>
        <strain evidence="1">CLIB 1444</strain>
    </source>
</reference>
<gene>
    <name evidence="1" type="ORF">CLIB1444_02S16666</name>
</gene>
<protein>
    <submittedName>
        <fullName evidence="1">MFS siderochrome iron transporter 1</fullName>
    </submittedName>
</protein>
<dbReference type="EMBL" id="CALSDN010000002">
    <property type="protein sequence ID" value="CAH6719795.1"/>
    <property type="molecule type" value="Genomic_DNA"/>
</dbReference>
<dbReference type="Proteomes" id="UP001152531">
    <property type="component" value="Unassembled WGS sequence"/>
</dbReference>
<proteinExistence type="predicted"/>
<evidence type="ECO:0000313" key="2">
    <source>
        <dbReference type="Proteomes" id="UP001152531"/>
    </source>
</evidence>